<sequence length="72" mass="7987">MATPYGVRYLPPVFRGPNPHLEHPTTVRGLPANKPGLFVDALDSLPTVGEPAHISQRLWRIVSSRFDLLASR</sequence>
<organism evidence="1 2">
    <name type="scientific">Paeniglutamicibacter cryotolerans</name>
    <dbReference type="NCBI Taxonomy" id="670079"/>
    <lineage>
        <taxon>Bacteria</taxon>
        <taxon>Bacillati</taxon>
        <taxon>Actinomycetota</taxon>
        <taxon>Actinomycetes</taxon>
        <taxon>Micrococcales</taxon>
        <taxon>Micrococcaceae</taxon>
        <taxon>Paeniglutamicibacter</taxon>
    </lineage>
</organism>
<protein>
    <submittedName>
        <fullName evidence="1">Uncharacterized protein</fullName>
    </submittedName>
</protein>
<evidence type="ECO:0000313" key="1">
    <source>
        <dbReference type="EMBL" id="MBB2994872.1"/>
    </source>
</evidence>
<dbReference type="AlphaFoldDB" id="A0A839QNT4"/>
<evidence type="ECO:0000313" key="2">
    <source>
        <dbReference type="Proteomes" id="UP000523000"/>
    </source>
</evidence>
<dbReference type="EMBL" id="JACHVS010000001">
    <property type="protein sequence ID" value="MBB2994872.1"/>
    <property type="molecule type" value="Genomic_DNA"/>
</dbReference>
<reference evidence="1 2" key="1">
    <citation type="submission" date="2020-08" db="EMBL/GenBank/DDBJ databases">
        <title>Sequencing the genomes of 1000 actinobacteria strains.</title>
        <authorList>
            <person name="Klenk H.-P."/>
        </authorList>
    </citation>
    <scope>NUCLEOTIDE SEQUENCE [LARGE SCALE GENOMIC DNA]</scope>
    <source>
        <strain evidence="1 2">DSM 22826</strain>
    </source>
</reference>
<gene>
    <name evidence="1" type="ORF">E9229_001063</name>
</gene>
<accession>A0A839QNT4</accession>
<keyword evidence="2" id="KW-1185">Reference proteome</keyword>
<comment type="caution">
    <text evidence="1">The sequence shown here is derived from an EMBL/GenBank/DDBJ whole genome shotgun (WGS) entry which is preliminary data.</text>
</comment>
<dbReference type="Proteomes" id="UP000523000">
    <property type="component" value="Unassembled WGS sequence"/>
</dbReference>
<name>A0A839QNT4_9MICC</name>
<proteinExistence type="predicted"/>